<reference evidence="3" key="1">
    <citation type="submission" date="2018-06" db="EMBL/GenBank/DDBJ databases">
        <authorList>
            <person name="Zhirakovskaya E."/>
        </authorList>
    </citation>
    <scope>NUCLEOTIDE SEQUENCE</scope>
</reference>
<evidence type="ECO:0000256" key="2">
    <source>
        <dbReference type="SAM" id="Phobius"/>
    </source>
</evidence>
<protein>
    <submittedName>
        <fullName evidence="3">CDP-diacylglycerol--glycerol-3-phosphate 3-phosphatidyltransferase</fullName>
        <ecNumber evidence="3">2.7.8.5</ecNumber>
    </submittedName>
</protein>
<feature type="transmembrane region" description="Helical" evidence="2">
    <location>
        <begin position="135"/>
        <end position="155"/>
    </location>
</feature>
<dbReference type="InterPro" id="IPR043130">
    <property type="entry name" value="CDP-OH_PTrfase_TM_dom"/>
</dbReference>
<feature type="transmembrane region" description="Helical" evidence="2">
    <location>
        <begin position="21"/>
        <end position="38"/>
    </location>
</feature>
<evidence type="ECO:0000313" key="3">
    <source>
        <dbReference type="EMBL" id="VAW57575.1"/>
    </source>
</evidence>
<evidence type="ECO:0000256" key="1">
    <source>
        <dbReference type="ARBA" id="ARBA00022679"/>
    </source>
</evidence>
<feature type="transmembrane region" description="Helical" evidence="2">
    <location>
        <begin position="82"/>
        <end position="99"/>
    </location>
</feature>
<name>A0A3B0WNM2_9ZZZZ</name>
<dbReference type="GO" id="GO:0016020">
    <property type="term" value="C:membrane"/>
    <property type="evidence" value="ECO:0007669"/>
    <property type="project" value="InterPro"/>
</dbReference>
<keyword evidence="2" id="KW-1133">Transmembrane helix</keyword>
<dbReference type="Gene3D" id="1.20.120.1760">
    <property type="match status" value="1"/>
</dbReference>
<gene>
    <name evidence="3" type="ORF">MNBD_GAMMA07-728</name>
</gene>
<dbReference type="GO" id="GO:0008444">
    <property type="term" value="F:CDP-diacylglycerol-glycerol-3-phosphate 3-phosphatidyltransferase activity"/>
    <property type="evidence" value="ECO:0007669"/>
    <property type="project" value="UniProtKB-EC"/>
</dbReference>
<proteinExistence type="predicted"/>
<keyword evidence="2" id="KW-0472">Membrane</keyword>
<dbReference type="EC" id="2.7.8.5" evidence="3"/>
<dbReference type="PROSITE" id="PS00379">
    <property type="entry name" value="CDP_ALCOHOL_P_TRANSF"/>
    <property type="match status" value="1"/>
</dbReference>
<dbReference type="InterPro" id="IPR000462">
    <property type="entry name" value="CDP-OH_P_trans"/>
</dbReference>
<keyword evidence="1 3" id="KW-0808">Transferase</keyword>
<keyword evidence="2" id="KW-0812">Transmembrane</keyword>
<sequence length="206" mass="23459">MRASKTSENKPFGKIYNLPNFVSFVRILMAPVLFSFALNQQPIWFLSILIFSEFTDVLDGFLARQLNQITQLGSHLDSWGDFVIYSSISICAWILWPTIIQQHLISITIIISSFILPVIIGLIKFRTLTSYHTWSVKAAVAITVVAYILLFSNILSWPINLAALVCLYAALEEISITLIIKHEHSDIRSLFQAIKYRKLSIIENKP</sequence>
<feature type="transmembrane region" description="Helical" evidence="2">
    <location>
        <begin position="44"/>
        <end position="62"/>
    </location>
</feature>
<accession>A0A3B0WNM2</accession>
<dbReference type="EMBL" id="UOFF01000421">
    <property type="protein sequence ID" value="VAW57575.1"/>
    <property type="molecule type" value="Genomic_DNA"/>
</dbReference>
<dbReference type="GO" id="GO:0008654">
    <property type="term" value="P:phospholipid biosynthetic process"/>
    <property type="evidence" value="ECO:0007669"/>
    <property type="project" value="InterPro"/>
</dbReference>
<dbReference type="AlphaFoldDB" id="A0A3B0WNM2"/>
<organism evidence="3">
    <name type="scientific">hydrothermal vent metagenome</name>
    <dbReference type="NCBI Taxonomy" id="652676"/>
    <lineage>
        <taxon>unclassified sequences</taxon>
        <taxon>metagenomes</taxon>
        <taxon>ecological metagenomes</taxon>
    </lineage>
</organism>
<feature type="transmembrane region" description="Helical" evidence="2">
    <location>
        <begin position="105"/>
        <end position="123"/>
    </location>
</feature>
<dbReference type="Pfam" id="PF01066">
    <property type="entry name" value="CDP-OH_P_transf"/>
    <property type="match status" value="1"/>
</dbReference>
<dbReference type="InterPro" id="IPR048254">
    <property type="entry name" value="CDP_ALCOHOL_P_TRANSF_CS"/>
</dbReference>